<dbReference type="SUPFAM" id="SSF52151">
    <property type="entry name" value="FabD/lysophospholipase-like"/>
    <property type="match status" value="1"/>
</dbReference>
<dbReference type="PANTHER" id="PTHR14226">
    <property type="entry name" value="NEUROPATHY TARGET ESTERASE/SWISS CHEESE D.MELANOGASTER"/>
    <property type="match status" value="1"/>
</dbReference>
<name>A0A1J5SK43_9ZZZZ</name>
<proteinExistence type="predicted"/>
<accession>A0A1J5SK43</accession>
<evidence type="ECO:0000256" key="1">
    <source>
        <dbReference type="ARBA" id="ARBA00022801"/>
    </source>
</evidence>
<dbReference type="InterPro" id="IPR016035">
    <property type="entry name" value="Acyl_Trfase/lysoPLipase"/>
</dbReference>
<gene>
    <name evidence="5" type="ORF">GALL_88340</name>
</gene>
<keyword evidence="3" id="KW-0443">Lipid metabolism</keyword>
<evidence type="ECO:0000259" key="4">
    <source>
        <dbReference type="PROSITE" id="PS51635"/>
    </source>
</evidence>
<evidence type="ECO:0000313" key="5">
    <source>
        <dbReference type="EMBL" id="OIR08841.1"/>
    </source>
</evidence>
<keyword evidence="1" id="KW-0378">Hydrolase</keyword>
<keyword evidence="2" id="KW-0442">Lipid degradation</keyword>
<dbReference type="InterPro" id="IPR050301">
    <property type="entry name" value="NTE"/>
</dbReference>
<dbReference type="InterPro" id="IPR002641">
    <property type="entry name" value="PNPLA_dom"/>
</dbReference>
<dbReference type="AlphaFoldDB" id="A0A1J5SK43"/>
<comment type="caution">
    <text evidence="5">The sequence shown here is derived from an EMBL/GenBank/DDBJ whole genome shotgun (WGS) entry which is preliminary data.</text>
</comment>
<dbReference type="PANTHER" id="PTHR14226:SF78">
    <property type="entry name" value="SLR0060 PROTEIN"/>
    <property type="match status" value="1"/>
</dbReference>
<evidence type="ECO:0000256" key="2">
    <source>
        <dbReference type="ARBA" id="ARBA00022963"/>
    </source>
</evidence>
<dbReference type="Gene3D" id="3.40.1090.10">
    <property type="entry name" value="Cytosolic phospholipase A2 catalytic domain"/>
    <property type="match status" value="2"/>
</dbReference>
<protein>
    <submittedName>
        <fullName evidence="5">Patatin-like phospholipase</fullName>
    </submittedName>
</protein>
<dbReference type="EMBL" id="MLJW01000029">
    <property type="protein sequence ID" value="OIR08841.1"/>
    <property type="molecule type" value="Genomic_DNA"/>
</dbReference>
<organism evidence="5">
    <name type="scientific">mine drainage metagenome</name>
    <dbReference type="NCBI Taxonomy" id="410659"/>
    <lineage>
        <taxon>unclassified sequences</taxon>
        <taxon>metagenomes</taxon>
        <taxon>ecological metagenomes</taxon>
    </lineage>
</organism>
<dbReference type="GO" id="GO:0016787">
    <property type="term" value="F:hydrolase activity"/>
    <property type="evidence" value="ECO:0007669"/>
    <property type="project" value="UniProtKB-KW"/>
</dbReference>
<dbReference type="PROSITE" id="PS51635">
    <property type="entry name" value="PNPLA"/>
    <property type="match status" value="1"/>
</dbReference>
<dbReference type="GO" id="GO:0016042">
    <property type="term" value="P:lipid catabolic process"/>
    <property type="evidence" value="ECO:0007669"/>
    <property type="project" value="UniProtKB-KW"/>
</dbReference>
<feature type="domain" description="PNPLA" evidence="4">
    <location>
        <begin position="13"/>
        <end position="236"/>
    </location>
</feature>
<evidence type="ECO:0000256" key="3">
    <source>
        <dbReference type="ARBA" id="ARBA00023098"/>
    </source>
</evidence>
<reference evidence="5" key="1">
    <citation type="submission" date="2016-10" db="EMBL/GenBank/DDBJ databases">
        <title>Sequence of Gallionella enrichment culture.</title>
        <authorList>
            <person name="Poehlein A."/>
            <person name="Muehling M."/>
            <person name="Daniel R."/>
        </authorList>
    </citation>
    <scope>NUCLEOTIDE SEQUENCE</scope>
</reference>
<sequence length="355" mass="39334">MKTKLNSRQIAIVLSGGGVRAMMFHLGVLRYLANAQALESVNRISTVSGGSLLVGLILKECDYRWPNSDEFLAKVYPALRKKLCAKSLQWGAARQLLRPWNWRYLLSRSNLLAKALRDEWGVTAKLSSLAGTPEWSINGTTAETGRRFRFKHNSLGDYMLGYAIPGDFPLANAMAVSAAFPGGFGPLSLDMEDFEWSKRPEWNSPPESAQATKIGYRRLHLYDGGVYDNLGMEPFFDAGRAIPKPGVEFILVSDAGAPLTPGFSHFSLNPWRLKRVADIMSDQARALRVRTFMNYLNQDATRGAYVYIGIPAAKLCANGTQPADFPTTLRRVTTEEFDRIANHGFAVTCASQELS</sequence>
<dbReference type="Pfam" id="PF01734">
    <property type="entry name" value="Patatin"/>
    <property type="match status" value="1"/>
</dbReference>